<dbReference type="InterPro" id="IPR045121">
    <property type="entry name" value="CoAse"/>
</dbReference>
<evidence type="ECO:0000256" key="2">
    <source>
        <dbReference type="ARBA" id="ARBA00001946"/>
    </source>
</evidence>
<evidence type="ECO:0000256" key="3">
    <source>
        <dbReference type="ARBA" id="ARBA00022723"/>
    </source>
</evidence>
<evidence type="ECO:0000256" key="4">
    <source>
        <dbReference type="ARBA" id="ARBA00022801"/>
    </source>
</evidence>
<dbReference type="OrthoDB" id="9802805at2"/>
<keyword evidence="3" id="KW-0479">Metal-binding</keyword>
<keyword evidence="5" id="KW-0460">Magnesium</keyword>
<dbReference type="CDD" id="cd03426">
    <property type="entry name" value="NUDIX_CoAse_Nudt7"/>
    <property type="match status" value="1"/>
</dbReference>
<dbReference type="PANTHER" id="PTHR12992">
    <property type="entry name" value="NUDIX HYDROLASE"/>
    <property type="match status" value="1"/>
</dbReference>
<evidence type="ECO:0000256" key="1">
    <source>
        <dbReference type="ARBA" id="ARBA00001936"/>
    </source>
</evidence>
<dbReference type="Pfam" id="PF00293">
    <property type="entry name" value="NUDIX"/>
    <property type="match status" value="1"/>
</dbReference>
<dbReference type="AlphaFoldDB" id="A0A844Z048"/>
<dbReference type="Gene3D" id="3.90.79.10">
    <property type="entry name" value="Nucleoside Triphosphate Pyrophosphohydrolase"/>
    <property type="match status" value="1"/>
</dbReference>
<gene>
    <name evidence="8" type="ORF">GRI99_13420</name>
</gene>
<dbReference type="SUPFAM" id="SSF55811">
    <property type="entry name" value="Nudix"/>
    <property type="match status" value="1"/>
</dbReference>
<proteinExistence type="predicted"/>
<dbReference type="NCBIfam" id="NF007980">
    <property type="entry name" value="PRK10707.1"/>
    <property type="match status" value="1"/>
</dbReference>
<evidence type="ECO:0000259" key="7">
    <source>
        <dbReference type="PROSITE" id="PS51462"/>
    </source>
</evidence>
<dbReference type="GO" id="GO:0010945">
    <property type="term" value="F:coenzyme A diphosphatase activity"/>
    <property type="evidence" value="ECO:0007669"/>
    <property type="project" value="InterPro"/>
</dbReference>
<dbReference type="GO" id="GO:0046872">
    <property type="term" value="F:metal ion binding"/>
    <property type="evidence" value="ECO:0007669"/>
    <property type="project" value="UniProtKB-KW"/>
</dbReference>
<comment type="cofactor">
    <cofactor evidence="2">
        <name>Mg(2+)</name>
        <dbReference type="ChEBI" id="CHEBI:18420"/>
    </cofactor>
</comment>
<reference evidence="8 9" key="1">
    <citation type="submission" date="2019-12" db="EMBL/GenBank/DDBJ databases">
        <title>Genomic-based taxomic classification of the family Erythrobacteraceae.</title>
        <authorList>
            <person name="Xu L."/>
        </authorList>
    </citation>
    <scope>NUCLEOTIDE SEQUENCE [LARGE SCALE GENOMIC DNA]</scope>
    <source>
        <strain evidence="8 9">M0322</strain>
    </source>
</reference>
<evidence type="ECO:0000256" key="5">
    <source>
        <dbReference type="ARBA" id="ARBA00022842"/>
    </source>
</evidence>
<protein>
    <submittedName>
        <fullName evidence="8">CoA pyrophosphatase</fullName>
    </submittedName>
</protein>
<keyword evidence="4" id="KW-0378">Hydrolase</keyword>
<keyword evidence="6" id="KW-0464">Manganese</keyword>
<accession>A0A844Z048</accession>
<evidence type="ECO:0000313" key="8">
    <source>
        <dbReference type="EMBL" id="MXO72626.1"/>
    </source>
</evidence>
<comment type="caution">
    <text evidence="8">The sequence shown here is derived from an EMBL/GenBank/DDBJ whole genome shotgun (WGS) entry which is preliminary data.</text>
</comment>
<dbReference type="PANTHER" id="PTHR12992:SF11">
    <property type="entry name" value="MITOCHONDRIAL COENZYME A DIPHOSPHATASE NUDT8"/>
    <property type="match status" value="1"/>
</dbReference>
<dbReference type="RefSeq" id="WP_160772541.1">
    <property type="nucleotide sequence ID" value="NZ_WTYV01000005.1"/>
</dbReference>
<dbReference type="InterPro" id="IPR000086">
    <property type="entry name" value="NUDIX_hydrolase_dom"/>
</dbReference>
<dbReference type="PROSITE" id="PS51462">
    <property type="entry name" value="NUDIX"/>
    <property type="match status" value="1"/>
</dbReference>
<comment type="cofactor">
    <cofactor evidence="1">
        <name>Mn(2+)</name>
        <dbReference type="ChEBI" id="CHEBI:29035"/>
    </cofactor>
</comment>
<evidence type="ECO:0000256" key="6">
    <source>
        <dbReference type="ARBA" id="ARBA00023211"/>
    </source>
</evidence>
<keyword evidence="9" id="KW-1185">Reference proteome</keyword>
<evidence type="ECO:0000313" key="9">
    <source>
        <dbReference type="Proteomes" id="UP000466966"/>
    </source>
</evidence>
<dbReference type="InterPro" id="IPR015797">
    <property type="entry name" value="NUDIX_hydrolase-like_dom_sf"/>
</dbReference>
<dbReference type="EMBL" id="WTYV01000005">
    <property type="protein sequence ID" value="MXO72626.1"/>
    <property type="molecule type" value="Genomic_DNA"/>
</dbReference>
<dbReference type="Proteomes" id="UP000466966">
    <property type="component" value="Unassembled WGS sequence"/>
</dbReference>
<organism evidence="8 9">
    <name type="scientific">Alteraurantiacibacter buctensis</name>
    <dbReference type="NCBI Taxonomy" id="1503981"/>
    <lineage>
        <taxon>Bacteria</taxon>
        <taxon>Pseudomonadati</taxon>
        <taxon>Pseudomonadota</taxon>
        <taxon>Alphaproteobacteria</taxon>
        <taxon>Sphingomonadales</taxon>
        <taxon>Erythrobacteraceae</taxon>
        <taxon>Alteraurantiacibacter</taxon>
    </lineage>
</organism>
<name>A0A844Z048_9SPHN</name>
<sequence length="198" mass="21353">MSGLFERLHAAFAASIERAHLGLHDDGRFVPPVTRPAAVLMAVTDRPEPGLILTHRPHTMAKHPGQVSFPGGKIEPGEDAVAAALREAEEELSIAPHAVRVVGMAERFTTGSGFEVTPVLGVISPDTPITPHPHEVAGWFEVPLAFALDRANHAQRVGLLGGHERRYVEIMYGEHRIWGITAAIIGNLSHRLEGGLFA</sequence>
<feature type="domain" description="Nudix hydrolase" evidence="7">
    <location>
        <begin position="34"/>
        <end position="164"/>
    </location>
</feature>